<protein>
    <submittedName>
        <fullName evidence="1">Uncharacterized protein</fullName>
    </submittedName>
</protein>
<dbReference type="EMBL" id="VTOY01000006">
    <property type="protein sequence ID" value="TYZ22314.1"/>
    <property type="molecule type" value="Genomic_DNA"/>
</dbReference>
<keyword evidence="2" id="KW-1185">Reference proteome</keyword>
<sequence>MFAWVEVLAEKNNAMEIAYSLGTDMNLDGRIRYDKVQDAISLEKLSDGASPQATRDFMEALRERLQEKKWGSGQAICVSYSRSVEPAMANRWKMDKQASFVRFG</sequence>
<proteinExistence type="predicted"/>
<gene>
    <name evidence="1" type="ORF">FZ040_08855</name>
</gene>
<comment type="caution">
    <text evidence="1">The sequence shown here is derived from an EMBL/GenBank/DDBJ whole genome shotgun (WGS) entry which is preliminary data.</text>
</comment>
<reference evidence="1 2" key="1">
    <citation type="submission" date="2019-08" db="EMBL/GenBank/DDBJ databases">
        <title>Selenomonas sp. mPRGC5 and Selenomonas sp. mPRGC8 isolated from ruminal fluid of dairy goat (Capra hircus).</title>
        <authorList>
            <person name="Poothong S."/>
            <person name="Nuengjamnong C."/>
            <person name="Tanasupawat S."/>
        </authorList>
    </citation>
    <scope>NUCLEOTIDE SEQUENCE [LARGE SCALE GENOMIC DNA]</scope>
    <source>
        <strain evidence="2">mPRGC5</strain>
    </source>
</reference>
<dbReference type="OrthoDB" id="1666196at2"/>
<evidence type="ECO:0000313" key="2">
    <source>
        <dbReference type="Proteomes" id="UP000323646"/>
    </source>
</evidence>
<accession>A0A5D6W610</accession>
<evidence type="ECO:0000313" key="1">
    <source>
        <dbReference type="EMBL" id="TYZ22314.1"/>
    </source>
</evidence>
<dbReference type="Proteomes" id="UP000323646">
    <property type="component" value="Unassembled WGS sequence"/>
</dbReference>
<dbReference type="RefSeq" id="WP_149171657.1">
    <property type="nucleotide sequence ID" value="NZ_VTOY01000006.1"/>
</dbReference>
<organism evidence="1 2">
    <name type="scientific">Selenomonas ruminis</name>
    <dbReference type="NCBI Taxonomy" id="2593411"/>
    <lineage>
        <taxon>Bacteria</taxon>
        <taxon>Bacillati</taxon>
        <taxon>Bacillota</taxon>
        <taxon>Negativicutes</taxon>
        <taxon>Selenomonadales</taxon>
        <taxon>Selenomonadaceae</taxon>
        <taxon>Selenomonas</taxon>
    </lineage>
</organism>
<dbReference type="AlphaFoldDB" id="A0A5D6W610"/>
<name>A0A5D6W610_9FIRM</name>